<proteinExistence type="predicted"/>
<dbReference type="STRING" id="208445.SAMN04489727_2432"/>
<evidence type="ECO:0000313" key="1">
    <source>
        <dbReference type="EMBL" id="SEC06544.1"/>
    </source>
</evidence>
<dbReference type="EMBL" id="FNSO01000004">
    <property type="protein sequence ID" value="SEC06544.1"/>
    <property type="molecule type" value="Genomic_DNA"/>
</dbReference>
<gene>
    <name evidence="1" type="ORF">SAMN04489727_2432</name>
</gene>
<accession>A0A1H4PH21</accession>
<name>A0A1H4PH21_9PSEU</name>
<protein>
    <recommendedName>
        <fullName evidence="3">YbdD/YjiX family protein</fullName>
    </recommendedName>
</protein>
<organism evidence="1 2">
    <name type="scientific">Amycolatopsis tolypomycina</name>
    <dbReference type="NCBI Taxonomy" id="208445"/>
    <lineage>
        <taxon>Bacteria</taxon>
        <taxon>Bacillati</taxon>
        <taxon>Actinomycetota</taxon>
        <taxon>Actinomycetes</taxon>
        <taxon>Pseudonocardiales</taxon>
        <taxon>Pseudonocardiaceae</taxon>
        <taxon>Amycolatopsis</taxon>
    </lineage>
</organism>
<keyword evidence="2" id="KW-1185">Reference proteome</keyword>
<dbReference type="InterPro" id="IPR007423">
    <property type="entry name" value="Sel_put"/>
</dbReference>
<sequence length="59" mass="7084">MKVLRALRWYLRELGGAAAYERHCARVRANHPDHPVPTRRAYELDRLRRREGRPLDRCC</sequence>
<evidence type="ECO:0008006" key="3">
    <source>
        <dbReference type="Google" id="ProtNLM"/>
    </source>
</evidence>
<dbReference type="Pfam" id="PF04328">
    <property type="entry name" value="Sel_put"/>
    <property type="match status" value="1"/>
</dbReference>
<evidence type="ECO:0000313" key="2">
    <source>
        <dbReference type="Proteomes" id="UP000199622"/>
    </source>
</evidence>
<reference evidence="2" key="1">
    <citation type="submission" date="2016-10" db="EMBL/GenBank/DDBJ databases">
        <authorList>
            <person name="Varghese N."/>
            <person name="Submissions S."/>
        </authorList>
    </citation>
    <scope>NUCLEOTIDE SEQUENCE [LARGE SCALE GENOMIC DNA]</scope>
    <source>
        <strain evidence="2">DSM 44544</strain>
    </source>
</reference>
<dbReference type="Proteomes" id="UP000199622">
    <property type="component" value="Unassembled WGS sequence"/>
</dbReference>
<dbReference type="AlphaFoldDB" id="A0A1H4PH21"/>